<evidence type="ECO:0000313" key="5">
    <source>
        <dbReference type="Proteomes" id="UP000560066"/>
    </source>
</evidence>
<feature type="domain" description="SET" evidence="3">
    <location>
        <begin position="58"/>
        <end position="174"/>
    </location>
</feature>
<evidence type="ECO:0000259" key="3">
    <source>
        <dbReference type="PROSITE" id="PS50280"/>
    </source>
</evidence>
<dbReference type="Proteomes" id="UP000560066">
    <property type="component" value="Unassembled WGS sequence"/>
</dbReference>
<dbReference type="PANTHER" id="PTHR16515">
    <property type="entry name" value="PR DOMAIN ZINC FINGER PROTEIN"/>
    <property type="match status" value="1"/>
</dbReference>
<dbReference type="PANTHER" id="PTHR16515:SF19">
    <property type="entry name" value="PR DOMAIN ZINC FINGER PROTEIN 14"/>
    <property type="match status" value="1"/>
</dbReference>
<dbReference type="GO" id="GO:0000977">
    <property type="term" value="F:RNA polymerase II transcription regulatory region sequence-specific DNA binding"/>
    <property type="evidence" value="ECO:0007669"/>
    <property type="project" value="TreeGrafter"/>
</dbReference>
<sequence>RYHFTEEELNAVLYGALRSSQPTGSLHAISGLRVSPASSGKGSRATSVRVALSLLSPAGLSVMRVAYGDVSHLGVFCTDPIPKGVRFGPFQGKVVNTSEIKTYDDNSLMWEIFEYGRLSHFIDGKGAAGNWMSLVNCARFPDEQNLTAIQCQGEIFYETCKEIFPKQELLVWYGDCYVQFLGIPISLKSMTEGTKPPQHPE</sequence>
<organism evidence="4 5">
    <name type="scientific">Neodrepanis coruscans</name>
    <name type="common">wattled asity</name>
    <dbReference type="NCBI Taxonomy" id="254563"/>
    <lineage>
        <taxon>Eukaryota</taxon>
        <taxon>Metazoa</taxon>
        <taxon>Chordata</taxon>
        <taxon>Craniata</taxon>
        <taxon>Vertebrata</taxon>
        <taxon>Euteleostomi</taxon>
        <taxon>Archelosauria</taxon>
        <taxon>Archosauria</taxon>
        <taxon>Dinosauria</taxon>
        <taxon>Saurischia</taxon>
        <taxon>Theropoda</taxon>
        <taxon>Coelurosauria</taxon>
        <taxon>Aves</taxon>
        <taxon>Neognathae</taxon>
        <taxon>Neoaves</taxon>
        <taxon>Telluraves</taxon>
        <taxon>Australaves</taxon>
        <taxon>Passeriformes</taxon>
        <taxon>Philepittidae</taxon>
        <taxon>Neodrepanis</taxon>
    </lineage>
</organism>
<dbReference type="AlphaFoldDB" id="A0A7L2RX71"/>
<comment type="caution">
    <text evidence="4">The sequence shown here is derived from an EMBL/GenBank/DDBJ whole genome shotgun (WGS) entry which is preliminary data.</text>
</comment>
<proteinExistence type="predicted"/>
<dbReference type="Pfam" id="PF21549">
    <property type="entry name" value="PRDM2_PR"/>
    <property type="match status" value="1"/>
</dbReference>
<feature type="non-terminal residue" evidence="4">
    <location>
        <position position="201"/>
    </location>
</feature>
<dbReference type="SUPFAM" id="SSF82199">
    <property type="entry name" value="SET domain"/>
    <property type="match status" value="1"/>
</dbReference>
<dbReference type="InterPro" id="IPR001214">
    <property type="entry name" value="SET_dom"/>
</dbReference>
<dbReference type="InterPro" id="IPR050331">
    <property type="entry name" value="Zinc_finger"/>
</dbReference>
<dbReference type="CDD" id="cd19198">
    <property type="entry name" value="PR-SET_PRDM14"/>
    <property type="match status" value="1"/>
</dbReference>
<evidence type="ECO:0000256" key="1">
    <source>
        <dbReference type="ARBA" id="ARBA00023015"/>
    </source>
</evidence>
<reference evidence="4 5" key="1">
    <citation type="submission" date="2019-09" db="EMBL/GenBank/DDBJ databases">
        <title>Bird 10,000 Genomes (B10K) Project - Family phase.</title>
        <authorList>
            <person name="Zhang G."/>
        </authorList>
    </citation>
    <scope>NUCLEOTIDE SEQUENCE [LARGE SCALE GENOMIC DNA]</scope>
    <source>
        <strain evidence="4">B10K-DU-002-79</strain>
    </source>
</reference>
<dbReference type="GO" id="GO:0006357">
    <property type="term" value="P:regulation of transcription by RNA polymerase II"/>
    <property type="evidence" value="ECO:0007669"/>
    <property type="project" value="TreeGrafter"/>
</dbReference>
<dbReference type="FunFam" id="2.170.270.10:FF:000032">
    <property type="entry name" value="PR domain containing 14"/>
    <property type="match status" value="1"/>
</dbReference>
<evidence type="ECO:0000256" key="2">
    <source>
        <dbReference type="ARBA" id="ARBA00023163"/>
    </source>
</evidence>
<evidence type="ECO:0000313" key="4">
    <source>
        <dbReference type="EMBL" id="NXS13950.1"/>
    </source>
</evidence>
<keyword evidence="5" id="KW-1185">Reference proteome</keyword>
<keyword evidence="1" id="KW-0805">Transcription regulation</keyword>
<name>A0A7L2RX71_9PASS</name>
<keyword evidence="2" id="KW-0804">Transcription</keyword>
<dbReference type="InterPro" id="IPR044408">
    <property type="entry name" value="PRDM14_PR-SET"/>
</dbReference>
<gene>
    <name evidence="4" type="primary">Prdm14</name>
    <name evidence="4" type="ORF">NEOCOR_R03190</name>
</gene>
<dbReference type="InterPro" id="IPR046341">
    <property type="entry name" value="SET_dom_sf"/>
</dbReference>
<dbReference type="Gene3D" id="2.170.270.10">
    <property type="entry name" value="SET domain"/>
    <property type="match status" value="1"/>
</dbReference>
<dbReference type="OrthoDB" id="3565419at2759"/>
<dbReference type="GO" id="GO:0005634">
    <property type="term" value="C:nucleus"/>
    <property type="evidence" value="ECO:0007669"/>
    <property type="project" value="TreeGrafter"/>
</dbReference>
<dbReference type="SMART" id="SM00317">
    <property type="entry name" value="SET"/>
    <property type="match status" value="1"/>
</dbReference>
<feature type="non-terminal residue" evidence="4">
    <location>
        <position position="1"/>
    </location>
</feature>
<protein>
    <submittedName>
        <fullName evidence="4">PRD14 protein</fullName>
    </submittedName>
</protein>
<dbReference type="PROSITE" id="PS50280">
    <property type="entry name" value="SET"/>
    <property type="match status" value="1"/>
</dbReference>
<accession>A0A7L2RX71</accession>
<dbReference type="EMBL" id="VYZS01344017">
    <property type="protein sequence ID" value="NXS13950.1"/>
    <property type="molecule type" value="Genomic_DNA"/>
</dbReference>